<proteinExistence type="inferred from homology"/>
<protein>
    <submittedName>
        <fullName evidence="4">Thioesterase</fullName>
    </submittedName>
</protein>
<name>A0A0D7DXR1_RHOPL</name>
<dbReference type="Pfam" id="PF03061">
    <property type="entry name" value="4HBT"/>
    <property type="match status" value="1"/>
</dbReference>
<dbReference type="Proteomes" id="UP000032515">
    <property type="component" value="Unassembled WGS sequence"/>
</dbReference>
<keyword evidence="2" id="KW-0378">Hydrolase</keyword>
<dbReference type="GO" id="GO:0047617">
    <property type="term" value="F:fatty acyl-CoA hydrolase activity"/>
    <property type="evidence" value="ECO:0007669"/>
    <property type="project" value="InterPro"/>
</dbReference>
<dbReference type="EMBL" id="JXXE01000755">
    <property type="protein sequence ID" value="KIZ33334.1"/>
    <property type="molecule type" value="Genomic_DNA"/>
</dbReference>
<dbReference type="SUPFAM" id="SSF54637">
    <property type="entry name" value="Thioesterase/thiol ester dehydrase-isomerase"/>
    <property type="match status" value="1"/>
</dbReference>
<dbReference type="AlphaFoldDB" id="A0A0D7DXR1"/>
<dbReference type="InterPro" id="IPR039298">
    <property type="entry name" value="ACOT13"/>
</dbReference>
<sequence length="145" mass="15725">MADAATKTLKAAGWTVVHDEGFIDLVGPLWERVVDGVHEFALVAQDKHRNRRGLVQGGLLMTMADRTSGIAARLISGAQNLATVQMDTHFVDAASIGETLIAKPRVVRSTKSLIFTSTEISVERRCIILAHGVFKVVRARHPGTV</sequence>
<gene>
    <name evidence="4" type="ORF">OO17_28490</name>
</gene>
<dbReference type="PATRIC" id="fig|1076.23.peg.4029"/>
<evidence type="ECO:0000256" key="1">
    <source>
        <dbReference type="ARBA" id="ARBA00008324"/>
    </source>
</evidence>
<dbReference type="InterPro" id="IPR006683">
    <property type="entry name" value="Thioestr_dom"/>
</dbReference>
<dbReference type="RefSeq" id="WP_044418466.1">
    <property type="nucleotide sequence ID" value="NZ_JXXE01000755.1"/>
</dbReference>
<accession>A0A0D7DXR1</accession>
<evidence type="ECO:0000256" key="2">
    <source>
        <dbReference type="ARBA" id="ARBA00022801"/>
    </source>
</evidence>
<dbReference type="PANTHER" id="PTHR21660">
    <property type="entry name" value="THIOESTERASE SUPERFAMILY MEMBER-RELATED"/>
    <property type="match status" value="1"/>
</dbReference>
<dbReference type="CDD" id="cd03443">
    <property type="entry name" value="PaaI_thioesterase"/>
    <property type="match status" value="1"/>
</dbReference>
<dbReference type="InterPro" id="IPR029069">
    <property type="entry name" value="HotDog_dom_sf"/>
</dbReference>
<comment type="similarity">
    <text evidence="1">Belongs to the thioesterase PaaI family.</text>
</comment>
<evidence type="ECO:0000259" key="3">
    <source>
        <dbReference type="Pfam" id="PF03061"/>
    </source>
</evidence>
<dbReference type="PANTHER" id="PTHR21660:SF1">
    <property type="entry name" value="ACYL-COENZYME A THIOESTERASE 13"/>
    <property type="match status" value="1"/>
</dbReference>
<organism evidence="4 5">
    <name type="scientific">Rhodopseudomonas palustris</name>
    <dbReference type="NCBI Taxonomy" id="1076"/>
    <lineage>
        <taxon>Bacteria</taxon>
        <taxon>Pseudomonadati</taxon>
        <taxon>Pseudomonadota</taxon>
        <taxon>Alphaproteobacteria</taxon>
        <taxon>Hyphomicrobiales</taxon>
        <taxon>Nitrobacteraceae</taxon>
        <taxon>Rhodopseudomonas</taxon>
    </lineage>
</organism>
<feature type="domain" description="Thioesterase" evidence="3">
    <location>
        <begin position="53"/>
        <end position="122"/>
    </location>
</feature>
<dbReference type="OrthoDB" id="3477511at2"/>
<evidence type="ECO:0000313" key="4">
    <source>
        <dbReference type="EMBL" id="KIZ33334.1"/>
    </source>
</evidence>
<evidence type="ECO:0000313" key="5">
    <source>
        <dbReference type="Proteomes" id="UP000032515"/>
    </source>
</evidence>
<comment type="caution">
    <text evidence="4">The sequence shown here is derived from an EMBL/GenBank/DDBJ whole genome shotgun (WGS) entry which is preliminary data.</text>
</comment>
<reference evidence="4 5" key="1">
    <citation type="submission" date="2014-11" db="EMBL/GenBank/DDBJ databases">
        <title>Genomics and ecophysiology of heterotrophic nitrogen fixing bacteria isolated from estuarine surface water.</title>
        <authorList>
            <person name="Bentzon-Tilia M."/>
            <person name="Severin I."/>
            <person name="Hansen L.H."/>
            <person name="Riemann L."/>
        </authorList>
    </citation>
    <scope>NUCLEOTIDE SEQUENCE [LARGE SCALE GENOMIC DNA]</scope>
    <source>
        <strain evidence="4 5">BAL398</strain>
    </source>
</reference>
<dbReference type="Gene3D" id="3.10.129.10">
    <property type="entry name" value="Hotdog Thioesterase"/>
    <property type="match status" value="1"/>
</dbReference>